<sequence>MFLYLLSIQARLKPGNCFRAHNFRGIHVIGLGREVVSIDCYTRTGK</sequence>
<dbReference type="EMBL" id="MNCJ02000331">
    <property type="protein sequence ID" value="KAF5760178.1"/>
    <property type="molecule type" value="Genomic_DNA"/>
</dbReference>
<comment type="caution">
    <text evidence="1">The sequence shown here is derived from an EMBL/GenBank/DDBJ whole genome shotgun (WGS) entry which is preliminary data.</text>
</comment>
<reference evidence="1" key="2">
    <citation type="submission" date="2020-06" db="EMBL/GenBank/DDBJ databases">
        <title>Helianthus annuus Genome sequencing and assembly Release 2.</title>
        <authorList>
            <person name="Gouzy J."/>
            <person name="Langlade N."/>
            <person name="Munos S."/>
        </authorList>
    </citation>
    <scope>NUCLEOTIDE SEQUENCE</scope>
    <source>
        <tissue evidence="1">Leaves</tissue>
    </source>
</reference>
<reference evidence="1" key="1">
    <citation type="journal article" date="2017" name="Nature">
        <title>The sunflower genome provides insights into oil metabolism, flowering and Asterid evolution.</title>
        <authorList>
            <person name="Badouin H."/>
            <person name="Gouzy J."/>
            <person name="Grassa C.J."/>
            <person name="Murat F."/>
            <person name="Staton S.E."/>
            <person name="Cottret L."/>
            <person name="Lelandais-Briere C."/>
            <person name="Owens G.L."/>
            <person name="Carrere S."/>
            <person name="Mayjonade B."/>
            <person name="Legrand L."/>
            <person name="Gill N."/>
            <person name="Kane N.C."/>
            <person name="Bowers J.E."/>
            <person name="Hubner S."/>
            <person name="Bellec A."/>
            <person name="Berard A."/>
            <person name="Berges H."/>
            <person name="Blanchet N."/>
            <person name="Boniface M.C."/>
            <person name="Brunel D."/>
            <person name="Catrice O."/>
            <person name="Chaidir N."/>
            <person name="Claudel C."/>
            <person name="Donnadieu C."/>
            <person name="Faraut T."/>
            <person name="Fievet G."/>
            <person name="Helmstetter N."/>
            <person name="King M."/>
            <person name="Knapp S.J."/>
            <person name="Lai Z."/>
            <person name="Le Paslier M.C."/>
            <person name="Lippi Y."/>
            <person name="Lorenzon L."/>
            <person name="Mandel J.R."/>
            <person name="Marage G."/>
            <person name="Marchand G."/>
            <person name="Marquand E."/>
            <person name="Bret-Mestries E."/>
            <person name="Morien E."/>
            <person name="Nambeesan S."/>
            <person name="Nguyen T."/>
            <person name="Pegot-Espagnet P."/>
            <person name="Pouilly N."/>
            <person name="Raftis F."/>
            <person name="Sallet E."/>
            <person name="Schiex T."/>
            <person name="Thomas J."/>
            <person name="Vandecasteele C."/>
            <person name="Vares D."/>
            <person name="Vear F."/>
            <person name="Vautrin S."/>
            <person name="Crespi M."/>
            <person name="Mangin B."/>
            <person name="Burke J.M."/>
            <person name="Salse J."/>
            <person name="Munos S."/>
            <person name="Vincourt P."/>
            <person name="Rieseberg L.H."/>
            <person name="Langlade N.B."/>
        </authorList>
    </citation>
    <scope>NUCLEOTIDE SEQUENCE</scope>
    <source>
        <tissue evidence="1">Leaves</tissue>
    </source>
</reference>
<keyword evidence="2" id="KW-1185">Reference proteome</keyword>
<evidence type="ECO:0000313" key="2">
    <source>
        <dbReference type="Proteomes" id="UP000215914"/>
    </source>
</evidence>
<gene>
    <name evidence="1" type="ORF">HanXRQr2_Chr16g0750331</name>
</gene>
<dbReference type="AlphaFoldDB" id="A0A9K3DTT9"/>
<accession>A0A9K3DTT9</accession>
<evidence type="ECO:0000313" key="1">
    <source>
        <dbReference type="EMBL" id="KAF5760178.1"/>
    </source>
</evidence>
<dbReference type="Gramene" id="mRNA:HanXRQr2_Chr16g0750331">
    <property type="protein sequence ID" value="mRNA:HanXRQr2_Chr16g0750331"/>
    <property type="gene ID" value="HanXRQr2_Chr16g0750331"/>
</dbReference>
<name>A0A9K3DTT9_HELAN</name>
<organism evidence="1 2">
    <name type="scientific">Helianthus annuus</name>
    <name type="common">Common sunflower</name>
    <dbReference type="NCBI Taxonomy" id="4232"/>
    <lineage>
        <taxon>Eukaryota</taxon>
        <taxon>Viridiplantae</taxon>
        <taxon>Streptophyta</taxon>
        <taxon>Embryophyta</taxon>
        <taxon>Tracheophyta</taxon>
        <taxon>Spermatophyta</taxon>
        <taxon>Magnoliopsida</taxon>
        <taxon>eudicotyledons</taxon>
        <taxon>Gunneridae</taxon>
        <taxon>Pentapetalae</taxon>
        <taxon>asterids</taxon>
        <taxon>campanulids</taxon>
        <taxon>Asterales</taxon>
        <taxon>Asteraceae</taxon>
        <taxon>Asteroideae</taxon>
        <taxon>Heliantheae alliance</taxon>
        <taxon>Heliantheae</taxon>
        <taxon>Helianthus</taxon>
    </lineage>
</organism>
<protein>
    <submittedName>
        <fullName evidence="1">Uncharacterized protein</fullName>
    </submittedName>
</protein>
<proteinExistence type="predicted"/>
<dbReference type="Proteomes" id="UP000215914">
    <property type="component" value="Unassembled WGS sequence"/>
</dbReference>